<keyword evidence="5" id="KW-0677">Repeat</keyword>
<dbReference type="InterPro" id="IPR032675">
    <property type="entry name" value="LRR_dom_sf"/>
</dbReference>
<dbReference type="Proteomes" id="UP001168098">
    <property type="component" value="Unassembled WGS sequence"/>
</dbReference>
<dbReference type="Gene3D" id="3.80.10.10">
    <property type="entry name" value="Ribonuclease Inhibitor"/>
    <property type="match status" value="5"/>
</dbReference>
<dbReference type="PANTHER" id="PTHR48060">
    <property type="entry name" value="DNA DAMAGE-REPAIR/TOLERATION PROTEIN DRT100"/>
    <property type="match status" value="1"/>
</dbReference>
<protein>
    <recommendedName>
        <fullName evidence="9">Leucine-rich repeat-containing N-terminal plant-type domain-containing protein</fullName>
    </recommendedName>
</protein>
<evidence type="ECO:0000256" key="8">
    <source>
        <dbReference type="SAM" id="SignalP"/>
    </source>
</evidence>
<dbReference type="SUPFAM" id="SSF52047">
    <property type="entry name" value="RNI-like"/>
    <property type="match status" value="1"/>
</dbReference>
<dbReference type="InterPro" id="IPR013210">
    <property type="entry name" value="LRR_N_plant-typ"/>
</dbReference>
<keyword evidence="4 8" id="KW-0732">Signal</keyword>
<evidence type="ECO:0000256" key="5">
    <source>
        <dbReference type="ARBA" id="ARBA00022737"/>
    </source>
</evidence>
<accession>A0AA38YKX1</accession>
<proteinExistence type="predicted"/>
<evidence type="ECO:0000256" key="3">
    <source>
        <dbReference type="ARBA" id="ARBA00022692"/>
    </source>
</evidence>
<name>A0AA38YKX1_VITRO</name>
<keyword evidence="3" id="KW-0812">Transmembrane</keyword>
<keyword evidence="2" id="KW-0433">Leucine-rich repeat</keyword>
<evidence type="ECO:0000256" key="6">
    <source>
        <dbReference type="ARBA" id="ARBA00022989"/>
    </source>
</evidence>
<dbReference type="SMART" id="SM00369">
    <property type="entry name" value="LRR_TYP"/>
    <property type="match status" value="5"/>
</dbReference>
<dbReference type="Pfam" id="PF00560">
    <property type="entry name" value="LRR_1"/>
    <property type="match status" value="4"/>
</dbReference>
<organism evidence="10 11">
    <name type="scientific">Vitis rotundifolia</name>
    <name type="common">Muscadine grape</name>
    <dbReference type="NCBI Taxonomy" id="103349"/>
    <lineage>
        <taxon>Eukaryota</taxon>
        <taxon>Viridiplantae</taxon>
        <taxon>Streptophyta</taxon>
        <taxon>Embryophyta</taxon>
        <taxon>Tracheophyta</taxon>
        <taxon>Spermatophyta</taxon>
        <taxon>Magnoliopsida</taxon>
        <taxon>eudicotyledons</taxon>
        <taxon>Gunneridae</taxon>
        <taxon>Pentapetalae</taxon>
        <taxon>rosids</taxon>
        <taxon>Vitales</taxon>
        <taxon>Vitaceae</taxon>
        <taxon>Viteae</taxon>
        <taxon>Vitis</taxon>
    </lineage>
</organism>
<keyword evidence="11" id="KW-1185">Reference proteome</keyword>
<comment type="subcellular location">
    <subcellularLocation>
        <location evidence="1">Membrane</location>
        <topology evidence="1">Single-pass membrane protein</topology>
    </subcellularLocation>
</comment>
<dbReference type="FunFam" id="3.80.10.10:FF:000095">
    <property type="entry name" value="LRR receptor-like serine/threonine-protein kinase GSO1"/>
    <property type="match status" value="1"/>
</dbReference>
<dbReference type="Pfam" id="PF13855">
    <property type="entry name" value="LRR_8"/>
    <property type="match status" value="2"/>
</dbReference>
<evidence type="ECO:0000256" key="7">
    <source>
        <dbReference type="ARBA" id="ARBA00023136"/>
    </source>
</evidence>
<keyword evidence="7" id="KW-0472">Membrane</keyword>
<feature type="signal peptide" evidence="8">
    <location>
        <begin position="1"/>
        <end position="25"/>
    </location>
</feature>
<evidence type="ECO:0000256" key="2">
    <source>
        <dbReference type="ARBA" id="ARBA00022614"/>
    </source>
</evidence>
<gene>
    <name evidence="10" type="ORF">PVL29_025813</name>
</gene>
<feature type="chain" id="PRO_5041221765" description="Leucine-rich repeat-containing N-terminal plant-type domain-containing protein" evidence="8">
    <location>
        <begin position="26"/>
        <end position="774"/>
    </location>
</feature>
<dbReference type="Pfam" id="PF08263">
    <property type="entry name" value="LRRNT_2"/>
    <property type="match status" value="1"/>
</dbReference>
<evidence type="ECO:0000313" key="11">
    <source>
        <dbReference type="Proteomes" id="UP001168098"/>
    </source>
</evidence>
<dbReference type="EMBL" id="JARBHA010000019">
    <property type="protein sequence ID" value="KAJ9672345.1"/>
    <property type="molecule type" value="Genomic_DNA"/>
</dbReference>
<evidence type="ECO:0000259" key="9">
    <source>
        <dbReference type="Pfam" id="PF08263"/>
    </source>
</evidence>
<evidence type="ECO:0000313" key="10">
    <source>
        <dbReference type="EMBL" id="KAJ9672345.1"/>
    </source>
</evidence>
<dbReference type="SUPFAM" id="SSF52058">
    <property type="entry name" value="L domain-like"/>
    <property type="match status" value="2"/>
</dbReference>
<dbReference type="AlphaFoldDB" id="A0AA38YKX1"/>
<dbReference type="InterPro" id="IPR053211">
    <property type="entry name" value="DNA_repair-toleration"/>
</dbReference>
<sequence length="774" mass="86186">MRFISIIFLSHVLIFSYFSSSSSHAATPHLCQDDQNSVLLQFMNESLSEPNPKLASWKPDTDCCSWEGITCGNATGHAITLDLSNGYLQGTIHSNSSLFKLHTLLSLDLSGNIFLTYNFSSENDEHIFLGIPSFQLIVLFNFWSHSFLSFKSSLSQKLISLETLSSEVPEFLVNMSSLVSIHLRDSELHGGFPTNLFTLPTLQEIDVALRNLGIRGTGFHGKIPESIGSLELLIDLDLNGLNFSGPIPNSIGSLRKLQNLDLSSNHFKGIDSDLLCLTSLNLSDNSLDGVINYSLFIFPLLKVLDLHENRLQVLPTQLPYKPSPFLKELDLSDDMLQGPIPRWIAQLTSLEVVYLSSNDIKGSMDLDIPNSTFPQFQTLVSHSCNMVEFPTFLQNFQNLIELDVSNNRIKGHIPTWIWTRSLRFLNLSLNFLTGMDQPFPNASTPLYLLFLDLHSNNIQDPPVFPQDAHFLDFSNNSFTLVIPADIGSYLYNAAFFTVAGNKFHGEIPTSICSAIVLEVLDLSNNNLDGKIPSYLGNFSSSLSVLNLGGNGLKGAMPRVYAESLTILVFNGNQLEGKVPSSLYGCQKLEVLDLVNNQINDIFPFRLENLQQLQVLILCSNRFYGQIKHPRMRNAFPMLHSFKSLHILDLSSNNLDGPIPSSVENVHQLESLVLSNKKLSGEFPVQLTSLTFLSFLDLAGNNLEGAITSGGQLIQHISSKILRGEPNVMRISIIPGNVESMRKQRHQLMNDSSTLIRELNLIGEWHGWDTGVGYH</sequence>
<evidence type="ECO:0000256" key="1">
    <source>
        <dbReference type="ARBA" id="ARBA00004167"/>
    </source>
</evidence>
<dbReference type="InterPro" id="IPR003591">
    <property type="entry name" value="Leu-rich_rpt_typical-subtyp"/>
</dbReference>
<comment type="caution">
    <text evidence="10">The sequence shown here is derived from an EMBL/GenBank/DDBJ whole genome shotgun (WGS) entry which is preliminary data.</text>
</comment>
<evidence type="ECO:0000256" key="4">
    <source>
        <dbReference type="ARBA" id="ARBA00022729"/>
    </source>
</evidence>
<feature type="domain" description="Leucine-rich repeat-containing N-terminal plant-type" evidence="9">
    <location>
        <begin position="33"/>
        <end position="71"/>
    </location>
</feature>
<reference evidence="10 11" key="1">
    <citation type="journal article" date="2023" name="BMC Biotechnol.">
        <title>Vitis rotundifolia cv Carlos genome sequencing.</title>
        <authorList>
            <person name="Huff M."/>
            <person name="Hulse-Kemp A."/>
            <person name="Scheffler B."/>
            <person name="Youngblood R."/>
            <person name="Simpson S."/>
            <person name="Babiker E."/>
            <person name="Staton M."/>
        </authorList>
    </citation>
    <scope>NUCLEOTIDE SEQUENCE [LARGE SCALE GENOMIC DNA]</scope>
    <source>
        <tissue evidence="10">Leaf</tissue>
    </source>
</reference>
<dbReference type="PANTHER" id="PTHR48060:SF21">
    <property type="entry name" value="L DOMAIN-LIKE PROTEIN"/>
    <property type="match status" value="1"/>
</dbReference>
<dbReference type="InterPro" id="IPR001611">
    <property type="entry name" value="Leu-rich_rpt"/>
</dbReference>
<dbReference type="GO" id="GO:0016020">
    <property type="term" value="C:membrane"/>
    <property type="evidence" value="ECO:0007669"/>
    <property type="project" value="UniProtKB-SubCell"/>
</dbReference>
<dbReference type="SMART" id="SM00365">
    <property type="entry name" value="LRR_SD22"/>
    <property type="match status" value="4"/>
</dbReference>
<dbReference type="PROSITE" id="PS51450">
    <property type="entry name" value="LRR"/>
    <property type="match status" value="2"/>
</dbReference>
<keyword evidence="6" id="KW-1133">Transmembrane helix</keyword>